<feature type="region of interest" description="Disordered" evidence="1">
    <location>
        <begin position="164"/>
        <end position="185"/>
    </location>
</feature>
<evidence type="ECO:0000313" key="3">
    <source>
        <dbReference type="Proteomes" id="UP001328107"/>
    </source>
</evidence>
<feature type="compositionally biased region" description="Basic and acidic residues" evidence="1">
    <location>
        <begin position="230"/>
        <end position="243"/>
    </location>
</feature>
<name>A0AAN5CP17_9BILA</name>
<dbReference type="Proteomes" id="UP001328107">
    <property type="component" value="Unassembled WGS sequence"/>
</dbReference>
<comment type="caution">
    <text evidence="2">The sequence shown here is derived from an EMBL/GenBank/DDBJ whole genome shotgun (WGS) entry which is preliminary data.</text>
</comment>
<protein>
    <submittedName>
        <fullName evidence="2">Uncharacterized protein</fullName>
    </submittedName>
</protein>
<feature type="non-terminal residue" evidence="2">
    <location>
        <position position="1"/>
    </location>
</feature>
<evidence type="ECO:0000256" key="1">
    <source>
        <dbReference type="SAM" id="MobiDB-lite"/>
    </source>
</evidence>
<keyword evidence="3" id="KW-1185">Reference proteome</keyword>
<dbReference type="EMBL" id="BTRK01000004">
    <property type="protein sequence ID" value="GMR47975.1"/>
    <property type="molecule type" value="Genomic_DNA"/>
</dbReference>
<feature type="compositionally biased region" description="Low complexity" evidence="1">
    <location>
        <begin position="173"/>
        <end position="185"/>
    </location>
</feature>
<organism evidence="2 3">
    <name type="scientific">Pristionchus mayeri</name>
    <dbReference type="NCBI Taxonomy" id="1317129"/>
    <lineage>
        <taxon>Eukaryota</taxon>
        <taxon>Metazoa</taxon>
        <taxon>Ecdysozoa</taxon>
        <taxon>Nematoda</taxon>
        <taxon>Chromadorea</taxon>
        <taxon>Rhabditida</taxon>
        <taxon>Rhabditina</taxon>
        <taxon>Diplogasteromorpha</taxon>
        <taxon>Diplogasteroidea</taxon>
        <taxon>Neodiplogasteridae</taxon>
        <taxon>Pristionchus</taxon>
    </lineage>
</organism>
<gene>
    <name evidence="2" type="ORF">PMAYCL1PPCAC_18170</name>
</gene>
<sequence>VEIVHHMRMVAGFDGWREAFSLSRAALRLFLELFPDHVIDHIQTEVSKQVGSDSSLVLSPLNLKMALQSGGAALFKSTKALQKLWDKVLSGGESPPFLMTQLLISYLNHFSSRSNSKCASGANLIRRELGYQSSNSSLKDWTVKLSTEDEMRLVNQSTEAILRKPNFKMPDPSSSSSSNSLNNNENASSIAAIIRGETLRRSDGCDRPPPSPIRLESEREGEIGYITPAKARDGKETVEEPPIRKRANTMSEAKLRNIPIM</sequence>
<accession>A0AAN5CP17</accession>
<feature type="region of interest" description="Disordered" evidence="1">
    <location>
        <begin position="198"/>
        <end position="247"/>
    </location>
</feature>
<dbReference type="AlphaFoldDB" id="A0AAN5CP17"/>
<reference evidence="3" key="1">
    <citation type="submission" date="2022-10" db="EMBL/GenBank/DDBJ databases">
        <title>Genome assembly of Pristionchus species.</title>
        <authorList>
            <person name="Yoshida K."/>
            <person name="Sommer R.J."/>
        </authorList>
    </citation>
    <scope>NUCLEOTIDE SEQUENCE [LARGE SCALE GENOMIC DNA]</scope>
    <source>
        <strain evidence="3">RS5460</strain>
    </source>
</reference>
<evidence type="ECO:0000313" key="2">
    <source>
        <dbReference type="EMBL" id="GMR47975.1"/>
    </source>
</evidence>
<proteinExistence type="predicted"/>